<feature type="domain" description="ZSWIM1/3 RNaseH-like" evidence="2">
    <location>
        <begin position="224"/>
        <end position="315"/>
    </location>
</feature>
<feature type="compositionally biased region" description="Basic and acidic residues" evidence="1">
    <location>
        <begin position="9"/>
        <end position="19"/>
    </location>
</feature>
<feature type="compositionally biased region" description="Polar residues" evidence="1">
    <location>
        <begin position="89"/>
        <end position="98"/>
    </location>
</feature>
<gene>
    <name evidence="3" type="ORF">Pfra01_001632400</name>
</gene>
<dbReference type="InterPro" id="IPR052579">
    <property type="entry name" value="Zinc_finger_SWIM"/>
</dbReference>
<keyword evidence="4" id="KW-1185">Reference proteome</keyword>
<dbReference type="Pfam" id="PF21056">
    <property type="entry name" value="ZSWIM1-3_RNaseH-like"/>
    <property type="match status" value="1"/>
</dbReference>
<dbReference type="OrthoDB" id="126190at2759"/>
<evidence type="ECO:0000256" key="1">
    <source>
        <dbReference type="SAM" id="MobiDB-lite"/>
    </source>
</evidence>
<organism evidence="3 4">
    <name type="scientific">Phytophthora fragariaefolia</name>
    <dbReference type="NCBI Taxonomy" id="1490495"/>
    <lineage>
        <taxon>Eukaryota</taxon>
        <taxon>Sar</taxon>
        <taxon>Stramenopiles</taxon>
        <taxon>Oomycota</taxon>
        <taxon>Peronosporomycetes</taxon>
        <taxon>Peronosporales</taxon>
        <taxon>Peronosporaceae</taxon>
        <taxon>Phytophthora</taxon>
    </lineage>
</organism>
<dbReference type="AlphaFoldDB" id="A0A9W6XU23"/>
<reference evidence="3" key="1">
    <citation type="submission" date="2023-04" db="EMBL/GenBank/DDBJ databases">
        <title>Phytophthora fragariaefolia NBRC 109709.</title>
        <authorList>
            <person name="Ichikawa N."/>
            <person name="Sato H."/>
            <person name="Tonouchi N."/>
        </authorList>
    </citation>
    <scope>NUCLEOTIDE SEQUENCE</scope>
    <source>
        <strain evidence="3">NBRC 109709</strain>
    </source>
</reference>
<dbReference type="Proteomes" id="UP001165121">
    <property type="component" value="Unassembled WGS sequence"/>
</dbReference>
<dbReference type="PANTHER" id="PTHR31569">
    <property type="entry name" value="SWIM-TYPE DOMAIN-CONTAINING PROTEIN"/>
    <property type="match status" value="1"/>
</dbReference>
<dbReference type="PANTHER" id="PTHR31569:SF4">
    <property type="entry name" value="SWIM-TYPE DOMAIN-CONTAINING PROTEIN"/>
    <property type="match status" value="1"/>
</dbReference>
<evidence type="ECO:0000313" key="4">
    <source>
        <dbReference type="Proteomes" id="UP001165121"/>
    </source>
</evidence>
<evidence type="ECO:0000259" key="2">
    <source>
        <dbReference type="Pfam" id="PF21056"/>
    </source>
</evidence>
<comment type="caution">
    <text evidence="3">The sequence shown here is derived from an EMBL/GenBank/DDBJ whole genome shotgun (WGS) entry which is preliminary data.</text>
</comment>
<protein>
    <submittedName>
        <fullName evidence="3">Unnamed protein product</fullName>
    </submittedName>
</protein>
<feature type="compositionally biased region" description="Acidic residues" evidence="1">
    <location>
        <begin position="58"/>
        <end position="67"/>
    </location>
</feature>
<accession>A0A9W6XU23</accession>
<evidence type="ECO:0000313" key="3">
    <source>
        <dbReference type="EMBL" id="GMF45506.1"/>
    </source>
</evidence>
<name>A0A9W6XU23_9STRA</name>
<dbReference type="EMBL" id="BSXT01001827">
    <property type="protein sequence ID" value="GMF45506.1"/>
    <property type="molecule type" value="Genomic_DNA"/>
</dbReference>
<proteinExistence type="predicted"/>
<sequence length="318" mass="34861">MKARGGYAGDERAPDDGTGRRSQRRLRNGPGIPWKSGGREVDGSHSPHSSAGEGSDARDEDASEDNSDGANESKSVEEVLAYGEDNESQRSADMSSGESCGVRTVGNGDGVAMDPPEEWHVSWKAWQTYLAEYCTLKNGCFLHNHPVSKSAYKTYPSSRGVKNPLIEARVLAVGARRSRIYDYLLAHDQNIIQSDVDNMVREHSSSVAAVDDNETTAQEVALFAAADPENVSSIAETVAGETGVISLVTADMRRMIHPVLIHFSCHVHRYNFQLLTFMAMNEFGEGAVVQQSLLEANGDWHMDRAIAHFKRSHPTRIE</sequence>
<feature type="region of interest" description="Disordered" evidence="1">
    <location>
        <begin position="1"/>
        <end position="106"/>
    </location>
</feature>
<dbReference type="InterPro" id="IPR048324">
    <property type="entry name" value="ZSWIM1-3_RNaseH-like"/>
</dbReference>